<organism evidence="2 3">
    <name type="scientific">Listeria innocua serovar 6a (strain ATCC BAA-680 / CLIP 11262)</name>
    <dbReference type="NCBI Taxonomy" id="272626"/>
    <lineage>
        <taxon>Bacteria</taxon>
        <taxon>Bacillati</taxon>
        <taxon>Bacillota</taxon>
        <taxon>Bacilli</taxon>
        <taxon>Bacillales</taxon>
        <taxon>Listeriaceae</taxon>
        <taxon>Listeria</taxon>
    </lineage>
</organism>
<dbReference type="InterPro" id="IPR021486">
    <property type="entry name" value="DUF3139"/>
</dbReference>
<keyword evidence="1" id="KW-1133">Transmembrane helix</keyword>
<sequence length="56" mass="6587">MKKYKKWWITIGLVLILCIIGYIYWFAIPKHTANEAVDDYIAAQKINSTQVKTRDI</sequence>
<reference evidence="2 3" key="1">
    <citation type="journal article" date="2001" name="Science">
        <title>Comparative genomics of Listeria species.</title>
        <authorList>
            <person name="Glaser P."/>
            <person name="Frangeul L."/>
            <person name="Buchrieser C."/>
            <person name="Rusniok C."/>
            <person name="Amend A."/>
            <person name="Baquero F."/>
            <person name="Berche P."/>
            <person name="Bloecker H."/>
            <person name="Brandt P."/>
            <person name="Chakraborty T."/>
            <person name="Charbit A."/>
            <person name="Chetouani F."/>
            <person name="Couve E."/>
            <person name="de Daruvar A."/>
            <person name="Dehoux P."/>
            <person name="Domann E."/>
            <person name="Dominguez-Bernal G."/>
            <person name="Duchaud E."/>
            <person name="Durant L."/>
            <person name="Dussurget O."/>
            <person name="Entian K.-D."/>
            <person name="Fsihi H."/>
            <person name="Garcia-del Portillo F."/>
            <person name="Garrido P."/>
            <person name="Gautier L."/>
            <person name="Goebel W."/>
            <person name="Gomez-Lopez N."/>
            <person name="Hain T."/>
            <person name="Hauf J."/>
            <person name="Jackson D."/>
            <person name="Jones L.-M."/>
            <person name="Kaerst U."/>
            <person name="Kreft J."/>
            <person name="Kuhn M."/>
            <person name="Kunst F."/>
            <person name="Kurapkat G."/>
            <person name="Madueno E."/>
            <person name="Maitournam A."/>
            <person name="Mata Vicente J."/>
            <person name="Ng E."/>
            <person name="Nedjari H."/>
            <person name="Nordsiek G."/>
            <person name="Novella S."/>
            <person name="de Pablos B."/>
            <person name="Perez-Diaz J.-C."/>
            <person name="Purcell R."/>
            <person name="Remmel B."/>
            <person name="Rose M."/>
            <person name="Schlueter T."/>
            <person name="Simoes N."/>
            <person name="Tierrez A."/>
            <person name="Vazquez-Boland J.-A."/>
            <person name="Voss H."/>
            <person name="Wehland J."/>
            <person name="Cossart P."/>
        </authorList>
    </citation>
    <scope>NUCLEOTIDE SEQUENCE [LARGE SCALE GENOMIC DNA]</scope>
    <source>
        <strain evidence="3">ATCC BAA-680 / CLIP 11262</strain>
    </source>
</reference>
<proteinExistence type="predicted"/>
<dbReference type="KEGG" id="lin:lin0480"/>
<keyword evidence="1" id="KW-0812">Transmembrane</keyword>
<evidence type="ECO:0000256" key="1">
    <source>
        <dbReference type="SAM" id="Phobius"/>
    </source>
</evidence>
<evidence type="ECO:0000313" key="3">
    <source>
        <dbReference type="Proteomes" id="UP000002513"/>
    </source>
</evidence>
<dbReference type="AlphaFoldDB" id="Q92EH9"/>
<dbReference type="HOGENOM" id="CLU_3008893_0_0_9"/>
<dbReference type="Proteomes" id="UP000002513">
    <property type="component" value="Chromosome"/>
</dbReference>
<feature type="transmembrane region" description="Helical" evidence="1">
    <location>
        <begin position="7"/>
        <end position="27"/>
    </location>
</feature>
<name>Q92EH9_LISIN</name>
<dbReference type="PIR" id="AH1492">
    <property type="entry name" value="AH1492"/>
</dbReference>
<protein>
    <submittedName>
        <fullName evidence="2">Secreted protein</fullName>
    </submittedName>
</protein>
<gene>
    <name evidence="2" type="ordered locus">lin0480</name>
</gene>
<evidence type="ECO:0000313" key="2">
    <source>
        <dbReference type="EMBL" id="CAC95712.1"/>
    </source>
</evidence>
<keyword evidence="1" id="KW-0472">Membrane</keyword>
<dbReference type="EMBL" id="AL596165">
    <property type="protein sequence ID" value="CAC95712.1"/>
    <property type="molecule type" value="Genomic_DNA"/>
</dbReference>
<dbReference type="Pfam" id="PF11337">
    <property type="entry name" value="DUF3139"/>
    <property type="match status" value="1"/>
</dbReference>
<accession>Q92EH9</accession>